<evidence type="ECO:0000256" key="1">
    <source>
        <dbReference type="ARBA" id="ARBA00006184"/>
    </source>
</evidence>
<dbReference type="SUPFAM" id="SSF52540">
    <property type="entry name" value="P-loop containing nucleoside triphosphate hydrolases"/>
    <property type="match status" value="1"/>
</dbReference>
<feature type="binding site" evidence="5">
    <location>
        <position position="201"/>
    </location>
    <ligand>
        <name>ATP</name>
        <dbReference type="ChEBI" id="CHEBI:30616"/>
    </ligand>
</feature>
<evidence type="ECO:0000313" key="9">
    <source>
        <dbReference type="Proteomes" id="UP000716004"/>
    </source>
</evidence>
<dbReference type="InterPro" id="IPR014277">
    <property type="entry name" value="Orc1/Cdc6_arc"/>
</dbReference>
<dbReference type="Gene3D" id="3.40.50.300">
    <property type="entry name" value="P-loop containing nucleotide triphosphate hydrolases"/>
    <property type="match status" value="1"/>
</dbReference>
<evidence type="ECO:0000259" key="7">
    <source>
        <dbReference type="SMART" id="SM01074"/>
    </source>
</evidence>
<dbReference type="InterPro" id="IPR003593">
    <property type="entry name" value="AAA+_ATPase"/>
</dbReference>
<dbReference type="SUPFAM" id="SSF46785">
    <property type="entry name" value="Winged helix' DNA-binding domain"/>
    <property type="match status" value="1"/>
</dbReference>
<keyword evidence="2 5" id="KW-0235">DNA replication</keyword>
<comment type="function">
    <text evidence="5">Involved in regulation of DNA replication.</text>
</comment>
<dbReference type="Proteomes" id="UP000716004">
    <property type="component" value="Unassembled WGS sequence"/>
</dbReference>
<dbReference type="PANTHER" id="PTHR10763:SF31">
    <property type="entry name" value="ORC1-TYPE DNA REPLICATION PROTEIN 2"/>
    <property type="match status" value="1"/>
</dbReference>
<evidence type="ECO:0000256" key="3">
    <source>
        <dbReference type="ARBA" id="ARBA00022741"/>
    </source>
</evidence>
<feature type="domain" description="Cdc6 C-terminal" evidence="7">
    <location>
        <begin position="295"/>
        <end position="377"/>
    </location>
</feature>
<dbReference type="SMART" id="SM00382">
    <property type="entry name" value="AAA"/>
    <property type="match status" value="1"/>
</dbReference>
<name>A0A8J7YTM7_9ARCH</name>
<gene>
    <name evidence="8" type="ORF">J9259_05440</name>
</gene>
<dbReference type="Pfam" id="PF09079">
    <property type="entry name" value="WHD_Cdc6"/>
    <property type="match status" value="1"/>
</dbReference>
<feature type="binding site" evidence="5">
    <location>
        <position position="213"/>
    </location>
    <ligand>
        <name>ATP</name>
        <dbReference type="ChEBI" id="CHEBI:30616"/>
    </ligand>
</feature>
<evidence type="ECO:0000313" key="8">
    <source>
        <dbReference type="EMBL" id="MBX8631945.1"/>
    </source>
</evidence>
<evidence type="ECO:0000256" key="5">
    <source>
        <dbReference type="HAMAP-Rule" id="MF_01407"/>
    </source>
</evidence>
<dbReference type="InterPro" id="IPR027417">
    <property type="entry name" value="P-loop_NTPase"/>
</dbReference>
<dbReference type="GO" id="GO:0006260">
    <property type="term" value="P:DNA replication"/>
    <property type="evidence" value="ECO:0007669"/>
    <property type="project" value="UniProtKB-UniRule"/>
</dbReference>
<evidence type="ECO:0000259" key="6">
    <source>
        <dbReference type="SMART" id="SM00382"/>
    </source>
</evidence>
<dbReference type="EMBL" id="JAGVSJ010000011">
    <property type="protein sequence ID" value="MBX8631945.1"/>
    <property type="molecule type" value="Genomic_DNA"/>
</dbReference>
<feature type="domain" description="AAA+ ATPase" evidence="6">
    <location>
        <begin position="43"/>
        <end position="202"/>
    </location>
</feature>
<proteinExistence type="inferred from homology"/>
<reference evidence="8" key="1">
    <citation type="submission" date="2021-04" db="EMBL/GenBank/DDBJ databases">
        <title>Genomic insights into ecological role and evolution of a novel Thermoplasmata order Candidatus Sysuiplasmatales.</title>
        <authorList>
            <person name="Yuan Y."/>
        </authorList>
    </citation>
    <scope>NUCLEOTIDE SEQUENCE</scope>
    <source>
        <strain evidence="8">YP2-bin.285</strain>
    </source>
</reference>
<comment type="similarity">
    <text evidence="1 5">Belongs to the CDC6/cdc18 family.</text>
</comment>
<protein>
    <recommendedName>
        <fullName evidence="5">ORC1-type DNA replication protein</fullName>
    </recommendedName>
</protein>
<dbReference type="InterPro" id="IPR050311">
    <property type="entry name" value="ORC1/CDC6"/>
</dbReference>
<dbReference type="SMART" id="SM01074">
    <property type="entry name" value="Cdc6_C"/>
    <property type="match status" value="1"/>
</dbReference>
<evidence type="ECO:0000256" key="2">
    <source>
        <dbReference type="ARBA" id="ARBA00022705"/>
    </source>
</evidence>
<dbReference type="GO" id="GO:0005524">
    <property type="term" value="F:ATP binding"/>
    <property type="evidence" value="ECO:0007669"/>
    <property type="project" value="UniProtKB-UniRule"/>
</dbReference>
<dbReference type="NCBIfam" id="TIGR02928">
    <property type="entry name" value="orc1/cdc6 family replication initiation protein"/>
    <property type="match status" value="1"/>
</dbReference>
<accession>A0A8J7YTM7</accession>
<dbReference type="InterPro" id="IPR036390">
    <property type="entry name" value="WH_DNA-bd_sf"/>
</dbReference>
<feature type="binding site" evidence="5">
    <location>
        <begin position="55"/>
        <end position="59"/>
    </location>
    <ligand>
        <name>ATP</name>
        <dbReference type="ChEBI" id="CHEBI:30616"/>
    </ligand>
</feature>
<dbReference type="AlphaFoldDB" id="A0A8J7YTM7"/>
<organism evidence="8 9">
    <name type="scientific">Candidatus Sysuiplasma superficiale</name>
    <dbReference type="NCBI Taxonomy" id="2823368"/>
    <lineage>
        <taxon>Archaea</taxon>
        <taxon>Methanobacteriati</taxon>
        <taxon>Thermoplasmatota</taxon>
        <taxon>Thermoplasmata</taxon>
        <taxon>Candidatus Sysuiplasmatales</taxon>
        <taxon>Candidatus Sysuiplasmataceae</taxon>
        <taxon>Candidatus Sysuiplasma</taxon>
    </lineage>
</organism>
<dbReference type="InterPro" id="IPR036388">
    <property type="entry name" value="WH-like_DNA-bd_sf"/>
</dbReference>
<dbReference type="InterPro" id="IPR055237">
    <property type="entry name" value="Cdc6_lid"/>
</dbReference>
<dbReference type="Gene3D" id="1.10.8.60">
    <property type="match status" value="1"/>
</dbReference>
<dbReference type="InterPro" id="IPR041664">
    <property type="entry name" value="AAA_16"/>
</dbReference>
<dbReference type="Pfam" id="PF22703">
    <property type="entry name" value="Cdc6_lid"/>
    <property type="match status" value="1"/>
</dbReference>
<evidence type="ECO:0000256" key="4">
    <source>
        <dbReference type="ARBA" id="ARBA00022840"/>
    </source>
</evidence>
<dbReference type="Pfam" id="PF13191">
    <property type="entry name" value="AAA_16"/>
    <property type="match status" value="1"/>
</dbReference>
<dbReference type="PANTHER" id="PTHR10763">
    <property type="entry name" value="CELL DIVISION CONTROL PROTEIN 6-RELATED"/>
    <property type="match status" value="1"/>
</dbReference>
<dbReference type="HAMAP" id="MF_01407">
    <property type="entry name" value="ORC1_type_DNA_replic_protein"/>
    <property type="match status" value="1"/>
</dbReference>
<dbReference type="InterPro" id="IPR015163">
    <property type="entry name" value="Cdc6_C"/>
</dbReference>
<dbReference type="Gene3D" id="1.10.10.10">
    <property type="entry name" value="Winged helix-like DNA-binding domain superfamily/Winged helix DNA-binding domain"/>
    <property type="match status" value="1"/>
</dbReference>
<sequence length="389" mass="44124">MSTGVFKDIGKLSFDYVPERLPHREEQLRKLRIMFEPVMTGQFSQNVLLVGSIGTGKTVTSKSFCTELALGAAREGRKIDWAVVNCRQRNSEVSTLLKMINYFDPNFPDRGFSSQELRKVLRRHIEKRQSHCIFILDEVDSLFRSGASDLVYFLSRLSEESDTLKHRVSLILISQRYVFDFLDMPSLSTFKRTNVIEFGKYTKDQLFDILADRTELALVSGSADEEVLSMIAEIASEWGDARFAIELLEKSGMLANEQMSPVITLEDVRAAKAATYSYVTEERISGLNRQQMLILLGTARVLRNRAFAETSEVERAYRIACEEYGEKPRAHTQFYTHVRELAGSGLIDLRSKRGSSSGTTGMITLLDIPADIMASRLEEILSGRRRKVQ</sequence>
<comment type="caution">
    <text evidence="8">The sequence shown here is derived from an EMBL/GenBank/DDBJ whole genome shotgun (WGS) entry which is preliminary data.</text>
</comment>
<keyword evidence="4 5" id="KW-0067">ATP-binding</keyword>
<keyword evidence="3 5" id="KW-0547">Nucleotide-binding</keyword>